<evidence type="ECO:0000313" key="2">
    <source>
        <dbReference type="EMBL" id="KAK4088721.1"/>
    </source>
</evidence>
<feature type="region of interest" description="Disordered" evidence="1">
    <location>
        <begin position="206"/>
        <end position="245"/>
    </location>
</feature>
<proteinExistence type="predicted"/>
<feature type="region of interest" description="Disordered" evidence="1">
    <location>
        <begin position="62"/>
        <end position="107"/>
    </location>
</feature>
<evidence type="ECO:0000313" key="3">
    <source>
        <dbReference type="Proteomes" id="UP001287286"/>
    </source>
</evidence>
<feature type="compositionally biased region" description="Low complexity" evidence="1">
    <location>
        <begin position="71"/>
        <end position="83"/>
    </location>
</feature>
<dbReference type="EMBL" id="JAWRVI010000023">
    <property type="protein sequence ID" value="KAK4088721.1"/>
    <property type="molecule type" value="Genomic_DNA"/>
</dbReference>
<feature type="compositionally biased region" description="Basic and acidic residues" evidence="1">
    <location>
        <begin position="220"/>
        <end position="235"/>
    </location>
</feature>
<reference evidence="2 3" key="1">
    <citation type="journal article" date="2024" name="Microbiol. Resour. Announc.">
        <title>Genome annotations for the ascomycete fungi Trichoderma harzianum, Trichoderma aggressivum, and Purpureocillium lilacinum.</title>
        <authorList>
            <person name="Beijen E.P.W."/>
            <person name="Ohm R.A."/>
        </authorList>
    </citation>
    <scope>NUCLEOTIDE SEQUENCE [LARGE SCALE GENOMIC DNA]</scope>
    <source>
        <strain evidence="2 3">CBS 150709</strain>
    </source>
</reference>
<gene>
    <name evidence="2" type="ORF">Purlil1_6932</name>
</gene>
<accession>A0ABR0BXB8</accession>
<sequence>MVQGPRQMGRQLNLAAMPSVSLPVPGRARHRLSLIQVGTVLYSTAAQYEAEEEEPCLIPARGPIRERHAPGRASGQARGGSSRETSAAGVVRASRAGDTAARPQRARGERHGFGCLAPVREGHTDERTQTRRSGGRARILDAETGKASGHAALPAVLQAEREGGNGRHIVITASCQFCFVGSAKMALSATFEMRKRTSIDVKLGTSPAASEAEDVQTPPQDHRPSGDETLGDRTGRKTPPMDETGAWMEKEPKTQHTRTEYGVQVGARSKNRRPSCACPAWHPFHAVTNHDQLCCPTFFRATRWGFAVAEQQFVVHEMVHHPPPTHYLTSLRLSFNNRHPLLPPVETAASAGRGGPTSH</sequence>
<keyword evidence="3" id="KW-1185">Reference proteome</keyword>
<comment type="caution">
    <text evidence="2">The sequence shown here is derived from an EMBL/GenBank/DDBJ whole genome shotgun (WGS) entry which is preliminary data.</text>
</comment>
<organism evidence="2 3">
    <name type="scientific">Purpureocillium lilacinum</name>
    <name type="common">Paecilomyces lilacinus</name>
    <dbReference type="NCBI Taxonomy" id="33203"/>
    <lineage>
        <taxon>Eukaryota</taxon>
        <taxon>Fungi</taxon>
        <taxon>Dikarya</taxon>
        <taxon>Ascomycota</taxon>
        <taxon>Pezizomycotina</taxon>
        <taxon>Sordariomycetes</taxon>
        <taxon>Hypocreomycetidae</taxon>
        <taxon>Hypocreales</taxon>
        <taxon>Ophiocordycipitaceae</taxon>
        <taxon>Purpureocillium</taxon>
    </lineage>
</organism>
<evidence type="ECO:0000256" key="1">
    <source>
        <dbReference type="SAM" id="MobiDB-lite"/>
    </source>
</evidence>
<protein>
    <submittedName>
        <fullName evidence="2">Uncharacterized protein</fullName>
    </submittedName>
</protein>
<name>A0ABR0BXB8_PURLI</name>
<dbReference type="Proteomes" id="UP001287286">
    <property type="component" value="Unassembled WGS sequence"/>
</dbReference>